<dbReference type="PANTHER" id="PTHR15381:SF1">
    <property type="entry name" value="CHONDROITIN SULFATE PROTEOGLYCAN 5"/>
    <property type="match status" value="1"/>
</dbReference>
<keyword evidence="4" id="KW-1185">Reference proteome</keyword>
<evidence type="ECO:0000259" key="2">
    <source>
        <dbReference type="PROSITE" id="PS52032"/>
    </source>
</evidence>
<comment type="subcellular location">
    <subcellularLocation>
        <location evidence="1">Nucleus</location>
    </subcellularLocation>
</comment>
<dbReference type="InterPro" id="IPR036420">
    <property type="entry name" value="BRCT_dom_sf"/>
</dbReference>
<dbReference type="AlphaFoldDB" id="A0A151P4S9"/>
<dbReference type="PANTHER" id="PTHR15381">
    <property type="entry name" value="CHONDROITIN SULFATE PROTEOGLYCAN 5 -RELATED"/>
    <property type="match status" value="1"/>
</dbReference>
<comment type="caution">
    <text evidence="3">The sequence shown here is derived from an EMBL/GenBank/DDBJ whole genome shotgun (WGS) entry which is preliminary data.</text>
</comment>
<sequence length="169" mass="19468">MPVIKCFLDFKAGGALCHILAAAYKFKSDQGWRRFDFQNPSRMDRNVEMFMTIEKSLVQNNCLSRPNIYLQPDLEPKLLGKLKDIVKRHQGTVTEDKSSASHVVCPVPGNLEEEEWVRPVMKRDKQVLLHWGYFPDSYDTWIPASEIEASVEDAPTPEKPRKVHAKITR</sequence>
<dbReference type="InterPro" id="IPR000953">
    <property type="entry name" value="Chromo/chromo_shadow_dom"/>
</dbReference>
<feature type="domain" description="Chromo" evidence="2">
    <location>
        <begin position="1"/>
        <end position="169"/>
    </location>
</feature>
<gene>
    <name evidence="3" type="ORF">Y1Q_0012147</name>
</gene>
<dbReference type="SUPFAM" id="SSF52113">
    <property type="entry name" value="BRCT domain"/>
    <property type="match status" value="1"/>
</dbReference>
<proteinExistence type="predicted"/>
<reference evidence="3 4" key="1">
    <citation type="journal article" date="2012" name="Genome Biol.">
        <title>Sequencing three crocodilian genomes to illuminate the evolution of archosaurs and amniotes.</title>
        <authorList>
            <person name="St John J.A."/>
            <person name="Braun E.L."/>
            <person name="Isberg S.R."/>
            <person name="Miles L.G."/>
            <person name="Chong A.Y."/>
            <person name="Gongora J."/>
            <person name="Dalzell P."/>
            <person name="Moran C."/>
            <person name="Bed'hom B."/>
            <person name="Abzhanov A."/>
            <person name="Burgess S.C."/>
            <person name="Cooksey A.M."/>
            <person name="Castoe T.A."/>
            <person name="Crawford N.G."/>
            <person name="Densmore L.D."/>
            <person name="Drew J.C."/>
            <person name="Edwards S.V."/>
            <person name="Faircloth B.C."/>
            <person name="Fujita M.K."/>
            <person name="Greenwold M.J."/>
            <person name="Hoffmann F.G."/>
            <person name="Howard J.M."/>
            <person name="Iguchi T."/>
            <person name="Janes D.E."/>
            <person name="Khan S.Y."/>
            <person name="Kohno S."/>
            <person name="de Koning A.J."/>
            <person name="Lance S.L."/>
            <person name="McCarthy F.M."/>
            <person name="McCormack J.E."/>
            <person name="Merchant M.E."/>
            <person name="Peterson D.G."/>
            <person name="Pollock D.D."/>
            <person name="Pourmand N."/>
            <person name="Raney B.J."/>
            <person name="Roessler K.A."/>
            <person name="Sanford J.R."/>
            <person name="Sawyer R.H."/>
            <person name="Schmidt C.J."/>
            <person name="Triplett E.W."/>
            <person name="Tuberville T.D."/>
            <person name="Venegas-Anaya M."/>
            <person name="Howard J.T."/>
            <person name="Jarvis E.D."/>
            <person name="Guillette L.J.Jr."/>
            <person name="Glenn T.C."/>
            <person name="Green R.E."/>
            <person name="Ray D.A."/>
        </authorList>
    </citation>
    <scope>NUCLEOTIDE SEQUENCE [LARGE SCALE GENOMIC DNA]</scope>
    <source>
        <strain evidence="3">KSC_2009_1</strain>
    </source>
</reference>
<dbReference type="PROSITE" id="PS52032">
    <property type="entry name" value="MARR_BRCT_CHROMO"/>
    <property type="match status" value="1"/>
</dbReference>
<dbReference type="InterPro" id="IPR032450">
    <property type="entry name" value="SMARCC_N"/>
</dbReference>
<dbReference type="EMBL" id="AKHW03000961">
    <property type="protein sequence ID" value="KYO44056.1"/>
    <property type="molecule type" value="Genomic_DNA"/>
</dbReference>
<dbReference type="SMART" id="SM00298">
    <property type="entry name" value="CHROMO"/>
    <property type="match status" value="1"/>
</dbReference>
<accession>A0A151P4S9</accession>
<name>A0A151P4S9_ALLMI</name>
<dbReference type="Proteomes" id="UP000050525">
    <property type="component" value="Unassembled WGS sequence"/>
</dbReference>
<protein>
    <recommendedName>
        <fullName evidence="2">Chromo domain-containing protein</fullName>
    </recommendedName>
</protein>
<evidence type="ECO:0000256" key="1">
    <source>
        <dbReference type="ARBA" id="ARBA00004123"/>
    </source>
</evidence>
<dbReference type="Pfam" id="PF16496">
    <property type="entry name" value="SWIRM-assoc_2"/>
    <property type="match status" value="1"/>
</dbReference>
<dbReference type="GO" id="GO:0045202">
    <property type="term" value="C:synapse"/>
    <property type="evidence" value="ECO:0007669"/>
    <property type="project" value="TreeGrafter"/>
</dbReference>
<dbReference type="GO" id="GO:0005634">
    <property type="term" value="C:nucleus"/>
    <property type="evidence" value="ECO:0007669"/>
    <property type="project" value="UniProtKB-SubCell"/>
</dbReference>
<dbReference type="STRING" id="8496.A0A151P4S9"/>
<dbReference type="InterPro" id="IPR049898">
    <property type="entry name" value="MARR_BRCT_CHROMO"/>
</dbReference>
<organism evidence="3 4">
    <name type="scientific">Alligator mississippiensis</name>
    <name type="common">American alligator</name>
    <dbReference type="NCBI Taxonomy" id="8496"/>
    <lineage>
        <taxon>Eukaryota</taxon>
        <taxon>Metazoa</taxon>
        <taxon>Chordata</taxon>
        <taxon>Craniata</taxon>
        <taxon>Vertebrata</taxon>
        <taxon>Euteleostomi</taxon>
        <taxon>Archelosauria</taxon>
        <taxon>Archosauria</taxon>
        <taxon>Crocodylia</taxon>
        <taxon>Alligatoridae</taxon>
        <taxon>Alligatorinae</taxon>
        <taxon>Alligator</taxon>
    </lineage>
</organism>
<dbReference type="GO" id="GO:0048858">
    <property type="term" value="P:cell projection morphogenesis"/>
    <property type="evidence" value="ECO:0007669"/>
    <property type="project" value="TreeGrafter"/>
</dbReference>
<evidence type="ECO:0000313" key="3">
    <source>
        <dbReference type="EMBL" id="KYO44056.1"/>
    </source>
</evidence>
<evidence type="ECO:0000313" key="4">
    <source>
        <dbReference type="Proteomes" id="UP000050525"/>
    </source>
</evidence>